<dbReference type="GeneID" id="78774776"/>
<dbReference type="Proteomes" id="UP000483820">
    <property type="component" value="Chromosome III"/>
</dbReference>
<gene>
    <name evidence="1" type="ORF">GCK72_008860</name>
</gene>
<evidence type="ECO:0000313" key="1">
    <source>
        <dbReference type="EMBL" id="KAF1760611.1"/>
    </source>
</evidence>
<evidence type="ECO:0000313" key="2">
    <source>
        <dbReference type="Proteomes" id="UP000483820"/>
    </source>
</evidence>
<dbReference type="RefSeq" id="XP_053586663.1">
    <property type="nucleotide sequence ID" value="XM_053727086.1"/>
</dbReference>
<reference evidence="1 2" key="1">
    <citation type="submission" date="2019-12" db="EMBL/GenBank/DDBJ databases">
        <title>Chromosome-level assembly of the Caenorhabditis remanei genome.</title>
        <authorList>
            <person name="Teterina A.A."/>
            <person name="Willis J.H."/>
            <person name="Phillips P.C."/>
        </authorList>
    </citation>
    <scope>NUCLEOTIDE SEQUENCE [LARGE SCALE GENOMIC DNA]</scope>
    <source>
        <strain evidence="1 2">PX506</strain>
        <tissue evidence="1">Whole organism</tissue>
    </source>
</reference>
<dbReference type="EMBL" id="WUAV01000003">
    <property type="protein sequence ID" value="KAF1760611.1"/>
    <property type="molecule type" value="Genomic_DNA"/>
</dbReference>
<sequence length="118" mass="13473">MDRNGQNPWFLVRDRPKLRVEHTCRLEKLLISTQNSIKSKLTVGLVVVDIDALQLEIGLSFEGSIGLDSVLVGDDFPEFGSDLVSALSGLNVDDLSHFCCKIQRMRDWKKEKRETRKR</sequence>
<dbReference type="CTD" id="78774776"/>
<accession>A0A6A5H0S5</accession>
<protein>
    <submittedName>
        <fullName evidence="1">Uncharacterized protein</fullName>
    </submittedName>
</protein>
<proteinExistence type="predicted"/>
<organism evidence="1 2">
    <name type="scientific">Caenorhabditis remanei</name>
    <name type="common">Caenorhabditis vulgaris</name>
    <dbReference type="NCBI Taxonomy" id="31234"/>
    <lineage>
        <taxon>Eukaryota</taxon>
        <taxon>Metazoa</taxon>
        <taxon>Ecdysozoa</taxon>
        <taxon>Nematoda</taxon>
        <taxon>Chromadorea</taxon>
        <taxon>Rhabditida</taxon>
        <taxon>Rhabditina</taxon>
        <taxon>Rhabditomorpha</taxon>
        <taxon>Rhabditoidea</taxon>
        <taxon>Rhabditidae</taxon>
        <taxon>Peloderinae</taxon>
        <taxon>Caenorhabditis</taxon>
    </lineage>
</organism>
<comment type="caution">
    <text evidence="1">The sequence shown here is derived from an EMBL/GenBank/DDBJ whole genome shotgun (WGS) entry which is preliminary data.</text>
</comment>
<name>A0A6A5H0S5_CAERE</name>
<dbReference type="KEGG" id="crq:GCK72_008860"/>
<dbReference type="AlphaFoldDB" id="A0A6A5H0S5"/>